<dbReference type="EMBL" id="PHIG01000006">
    <property type="protein sequence ID" value="PJK31292.1"/>
    <property type="molecule type" value="Genomic_DNA"/>
</dbReference>
<sequence>MAIPLAFAAGLAIHGGAAANVEAAPGSRADLERCAAFFRVMSENATRLGGDTEESRQLGLMYRNQSELLATTADVERLKTDHTEPPALERHYTRLSAELEQALAPDTPAGEARQWVSGRIDACDVAIRAAAD</sequence>
<gene>
    <name evidence="1" type="ORF">CVT23_02200</name>
</gene>
<dbReference type="Proteomes" id="UP000229498">
    <property type="component" value="Unassembled WGS sequence"/>
</dbReference>
<protein>
    <submittedName>
        <fullName evidence="1">Uncharacterized protein</fullName>
    </submittedName>
</protein>
<name>A0A2M9G6F4_9PROT</name>
<dbReference type="AlphaFoldDB" id="A0A2M9G6F4"/>
<evidence type="ECO:0000313" key="2">
    <source>
        <dbReference type="Proteomes" id="UP000229498"/>
    </source>
</evidence>
<keyword evidence="2" id="KW-1185">Reference proteome</keyword>
<proteinExistence type="predicted"/>
<accession>A0A2M9G6F4</accession>
<comment type="caution">
    <text evidence="1">The sequence shown here is derived from an EMBL/GenBank/DDBJ whole genome shotgun (WGS) entry which is preliminary data.</text>
</comment>
<reference evidence="1 2" key="1">
    <citation type="submission" date="2017-11" db="EMBL/GenBank/DDBJ databases">
        <title>Draft genome sequence of Rhizobiales bacterium SY3-13.</title>
        <authorList>
            <person name="Sun C."/>
        </authorList>
    </citation>
    <scope>NUCLEOTIDE SEQUENCE [LARGE SCALE GENOMIC DNA]</scope>
    <source>
        <strain evidence="1 2">SY3-13</strain>
    </source>
</reference>
<evidence type="ECO:0000313" key="1">
    <source>
        <dbReference type="EMBL" id="PJK31292.1"/>
    </source>
</evidence>
<organism evidence="1 2">
    <name type="scientific">Minwuia thermotolerans</name>
    <dbReference type="NCBI Taxonomy" id="2056226"/>
    <lineage>
        <taxon>Bacteria</taxon>
        <taxon>Pseudomonadati</taxon>
        <taxon>Pseudomonadota</taxon>
        <taxon>Alphaproteobacteria</taxon>
        <taxon>Minwuiales</taxon>
        <taxon>Minwuiaceae</taxon>
        <taxon>Minwuia</taxon>
    </lineage>
</organism>